<dbReference type="Proteomes" id="UP000821853">
    <property type="component" value="Chromosome 1"/>
</dbReference>
<protein>
    <submittedName>
        <fullName evidence="1">Uncharacterized protein</fullName>
    </submittedName>
</protein>
<dbReference type="GO" id="GO:0003676">
    <property type="term" value="F:nucleic acid binding"/>
    <property type="evidence" value="ECO:0007669"/>
    <property type="project" value="InterPro"/>
</dbReference>
<evidence type="ECO:0000313" key="1">
    <source>
        <dbReference type="EMBL" id="KAH9360688.1"/>
    </source>
</evidence>
<organism evidence="1 2">
    <name type="scientific">Haemaphysalis longicornis</name>
    <name type="common">Bush tick</name>
    <dbReference type="NCBI Taxonomy" id="44386"/>
    <lineage>
        <taxon>Eukaryota</taxon>
        <taxon>Metazoa</taxon>
        <taxon>Ecdysozoa</taxon>
        <taxon>Arthropoda</taxon>
        <taxon>Chelicerata</taxon>
        <taxon>Arachnida</taxon>
        <taxon>Acari</taxon>
        <taxon>Parasitiformes</taxon>
        <taxon>Ixodida</taxon>
        <taxon>Ixodoidea</taxon>
        <taxon>Ixodidae</taxon>
        <taxon>Haemaphysalinae</taxon>
        <taxon>Haemaphysalis</taxon>
    </lineage>
</organism>
<name>A0A9J6FDF6_HAELO</name>
<accession>A0A9J6FDF6</accession>
<comment type="caution">
    <text evidence="1">The sequence shown here is derived from an EMBL/GenBank/DDBJ whole genome shotgun (WGS) entry which is preliminary data.</text>
</comment>
<keyword evidence="2" id="KW-1185">Reference proteome</keyword>
<reference evidence="1 2" key="1">
    <citation type="journal article" date="2020" name="Cell">
        <title>Large-Scale Comparative Analyses of Tick Genomes Elucidate Their Genetic Diversity and Vector Capacities.</title>
        <authorList>
            <consortium name="Tick Genome and Microbiome Consortium (TIGMIC)"/>
            <person name="Jia N."/>
            <person name="Wang J."/>
            <person name="Shi W."/>
            <person name="Du L."/>
            <person name="Sun Y."/>
            <person name="Zhan W."/>
            <person name="Jiang J.F."/>
            <person name="Wang Q."/>
            <person name="Zhang B."/>
            <person name="Ji P."/>
            <person name="Bell-Sakyi L."/>
            <person name="Cui X.M."/>
            <person name="Yuan T.T."/>
            <person name="Jiang B.G."/>
            <person name="Yang W.F."/>
            <person name="Lam T.T."/>
            <person name="Chang Q.C."/>
            <person name="Ding S.J."/>
            <person name="Wang X.J."/>
            <person name="Zhu J.G."/>
            <person name="Ruan X.D."/>
            <person name="Zhao L."/>
            <person name="Wei J.T."/>
            <person name="Ye R.Z."/>
            <person name="Que T.C."/>
            <person name="Du C.H."/>
            <person name="Zhou Y.H."/>
            <person name="Cheng J.X."/>
            <person name="Dai P.F."/>
            <person name="Guo W.B."/>
            <person name="Han X.H."/>
            <person name="Huang E.J."/>
            <person name="Li L.F."/>
            <person name="Wei W."/>
            <person name="Gao Y.C."/>
            <person name="Liu J.Z."/>
            <person name="Shao H.Z."/>
            <person name="Wang X."/>
            <person name="Wang C.C."/>
            <person name="Yang T.C."/>
            <person name="Huo Q.B."/>
            <person name="Li W."/>
            <person name="Chen H.Y."/>
            <person name="Chen S.E."/>
            <person name="Zhou L.G."/>
            <person name="Ni X.B."/>
            <person name="Tian J.H."/>
            <person name="Sheng Y."/>
            <person name="Liu T."/>
            <person name="Pan Y.S."/>
            <person name="Xia L.Y."/>
            <person name="Li J."/>
            <person name="Zhao F."/>
            <person name="Cao W.C."/>
        </authorList>
    </citation>
    <scope>NUCLEOTIDE SEQUENCE [LARGE SCALE GENOMIC DNA]</scope>
    <source>
        <strain evidence="1">HaeL-2018</strain>
    </source>
</reference>
<dbReference type="InterPro" id="IPR036397">
    <property type="entry name" value="RNaseH_sf"/>
</dbReference>
<dbReference type="VEuPathDB" id="VectorBase:HLOH_040109"/>
<dbReference type="Gene3D" id="3.30.420.10">
    <property type="entry name" value="Ribonuclease H-like superfamily/Ribonuclease H"/>
    <property type="match status" value="1"/>
</dbReference>
<sequence length="88" mass="9471">MSRDGLGVLHRTEGPVASAKYCDILDYVMIRYALVGPYAAGVFLFQQDLSPAHTAKVVEKLMNMRVCGASCGSPMGQSLSSVSPYRAE</sequence>
<dbReference type="EMBL" id="JABSTR010000001">
    <property type="protein sequence ID" value="KAH9360688.1"/>
    <property type="molecule type" value="Genomic_DNA"/>
</dbReference>
<gene>
    <name evidence="1" type="ORF">HPB48_004820</name>
</gene>
<dbReference type="AlphaFoldDB" id="A0A9J6FDF6"/>
<evidence type="ECO:0000313" key="2">
    <source>
        <dbReference type="Proteomes" id="UP000821853"/>
    </source>
</evidence>
<proteinExistence type="predicted"/>